<evidence type="ECO:0000256" key="2">
    <source>
        <dbReference type="ARBA" id="ARBA00023445"/>
    </source>
</evidence>
<dbReference type="InterPro" id="IPR001509">
    <property type="entry name" value="Epimerase_deHydtase"/>
</dbReference>
<keyword evidence="5" id="KW-1185">Reference proteome</keyword>
<reference evidence="4 5" key="1">
    <citation type="submission" date="2015-08" db="EMBL/GenBank/DDBJ databases">
        <title>Genome sequencing of Penicillium nordicum.</title>
        <authorList>
            <person name="Nguyen H.D."/>
            <person name="Seifert K.A."/>
        </authorList>
    </citation>
    <scope>NUCLEOTIDE SEQUENCE [LARGE SCALE GENOMIC DNA]</scope>
    <source>
        <strain evidence="4 5">DAOMC 185683</strain>
    </source>
</reference>
<dbReference type="PANTHER" id="PTHR10366">
    <property type="entry name" value="NAD DEPENDENT EPIMERASE/DEHYDRATASE"/>
    <property type="match status" value="1"/>
</dbReference>
<comment type="similarity">
    <text evidence="2">Belongs to the NAD(P)-dependent epimerase/dehydratase family. Dihydroflavonol-4-reductase subfamily.</text>
</comment>
<feature type="domain" description="NAD-dependent epimerase/dehydratase" evidence="3">
    <location>
        <begin position="14"/>
        <end position="247"/>
    </location>
</feature>
<dbReference type="Gene3D" id="3.40.50.720">
    <property type="entry name" value="NAD(P)-binding Rossmann-like Domain"/>
    <property type="match status" value="1"/>
</dbReference>
<dbReference type="InterPro" id="IPR050425">
    <property type="entry name" value="NAD(P)_dehydrat-like"/>
</dbReference>
<dbReference type="SUPFAM" id="SSF51735">
    <property type="entry name" value="NAD(P)-binding Rossmann-fold domains"/>
    <property type="match status" value="1"/>
</dbReference>
<name>A0A0M9W9Q0_9EURO</name>
<dbReference type="InterPro" id="IPR036291">
    <property type="entry name" value="NAD(P)-bd_dom_sf"/>
</dbReference>
<dbReference type="Proteomes" id="UP000037696">
    <property type="component" value="Unassembled WGS sequence"/>
</dbReference>
<accession>A0A0M9W9Q0</accession>
<evidence type="ECO:0000259" key="3">
    <source>
        <dbReference type="Pfam" id="PF01370"/>
    </source>
</evidence>
<gene>
    <name evidence="4" type="ORF">ACN38_g12835</name>
</gene>
<proteinExistence type="inferred from homology"/>
<keyword evidence="1" id="KW-0560">Oxidoreductase</keyword>
<organism evidence="4 5">
    <name type="scientific">Penicillium nordicum</name>
    <dbReference type="NCBI Taxonomy" id="229535"/>
    <lineage>
        <taxon>Eukaryota</taxon>
        <taxon>Fungi</taxon>
        <taxon>Dikarya</taxon>
        <taxon>Ascomycota</taxon>
        <taxon>Pezizomycotina</taxon>
        <taxon>Eurotiomycetes</taxon>
        <taxon>Eurotiomycetidae</taxon>
        <taxon>Eurotiales</taxon>
        <taxon>Aspergillaceae</taxon>
        <taxon>Penicillium</taxon>
    </lineage>
</organism>
<evidence type="ECO:0000256" key="1">
    <source>
        <dbReference type="ARBA" id="ARBA00023002"/>
    </source>
</evidence>
<dbReference type="EMBL" id="LHQQ01000460">
    <property type="protein sequence ID" value="KOS36425.1"/>
    <property type="molecule type" value="Genomic_DNA"/>
</dbReference>
<comment type="caution">
    <text evidence="4">The sequence shown here is derived from an EMBL/GenBank/DDBJ whole genome shotgun (WGS) entry which is preliminary data.</text>
</comment>
<evidence type="ECO:0000313" key="4">
    <source>
        <dbReference type="EMBL" id="KOS36425.1"/>
    </source>
</evidence>
<dbReference type="AlphaFoldDB" id="A0A0M9W9Q0"/>
<dbReference type="STRING" id="229535.A0A0M9W9Q0"/>
<dbReference type="GO" id="GO:0016616">
    <property type="term" value="F:oxidoreductase activity, acting on the CH-OH group of donors, NAD or NADP as acceptor"/>
    <property type="evidence" value="ECO:0007669"/>
    <property type="project" value="TreeGrafter"/>
</dbReference>
<dbReference type="PANTHER" id="PTHR10366:SF562">
    <property type="entry name" value="ALDEHYDE REDUCTASE II (AFU_ORTHOLOGUE AFUA_1G11360)"/>
    <property type="match status" value="1"/>
</dbReference>
<dbReference type="OrthoDB" id="2735536at2759"/>
<sequence length="327" mass="36258">MDDKAYALPPSSRVLVTGANGYLASQIIDLLLSRGYLVRGQVRQHRQWLNEHFKGKYGDLFESVILSELDDREGIAPLLDDVDGVILVAMDMSFEDDPTIVEKTVKRTLTWLEVAAESPSVKRVVLTSSASAYSFNSEAVAAVQNNTPEIPGMMGASLYAASKTEGEREAVKWVENHKPSFVFNRVVPYWCLGPRVHPEAGGPMGSMGMTSALVKGYGDFMYMFPAMWYVSVKDAAYLHIAALLHPDIKSERIFAMAAPFNWSEVVEIIRKIQPDNHKIPGPPADEGRCLHEFVEVSRGKKLLQEFCGQPGWTSLEDCLVAGLPTYE</sequence>
<protein>
    <recommendedName>
        <fullName evidence="3">NAD-dependent epimerase/dehydratase domain-containing protein</fullName>
    </recommendedName>
</protein>
<dbReference type="Pfam" id="PF01370">
    <property type="entry name" value="Epimerase"/>
    <property type="match status" value="1"/>
</dbReference>
<evidence type="ECO:0000313" key="5">
    <source>
        <dbReference type="Proteomes" id="UP000037696"/>
    </source>
</evidence>